<sequence>MSEPLRIGLVGPLPPPSGGMANQTLQLAALLQAEGCEVDTIQVNCAVRPAWAAHVRGLRAVCRLLPYLARLWRAAGRVHLFHVMANSGWSWHLYAAPAIWIGRLRGCPVVVNYRGGEADTFLSKSLAWVRPSLRRASALIVPSGFLEAVFDKYGFTARIVPNIVNLERFSPAPPAPSGRGLRLLVARNLDPIYDNDMALRAFALVAAVHPDARLVVAGSGPLRAALERLAEELGIAQAVTFTGRVDNQRMAQLYREADLMLNPSRVDNSPNSVIEALASGVPVVSTNVGGVPYLVEDGRTALLVPPGSPEAMAAAVLRLAADPQLAASLREAGLSRVRQFAWSEVRPRLLGAYHAVLRPQPTRIATDR</sequence>
<dbReference type="Pfam" id="PF13692">
    <property type="entry name" value="Glyco_trans_1_4"/>
    <property type="match status" value="1"/>
</dbReference>
<dbReference type="GO" id="GO:0016758">
    <property type="term" value="F:hexosyltransferase activity"/>
    <property type="evidence" value="ECO:0007669"/>
    <property type="project" value="TreeGrafter"/>
</dbReference>
<dbReference type="Proteomes" id="UP000297258">
    <property type="component" value="Unassembled WGS sequence"/>
</dbReference>
<dbReference type="PANTHER" id="PTHR45947">
    <property type="entry name" value="SULFOQUINOVOSYL TRANSFERASE SQD2"/>
    <property type="match status" value="1"/>
</dbReference>
<organism evidence="2 3">
    <name type="scientific">Massilia horti</name>
    <dbReference type="NCBI Taxonomy" id="2562153"/>
    <lineage>
        <taxon>Bacteria</taxon>
        <taxon>Pseudomonadati</taxon>
        <taxon>Pseudomonadota</taxon>
        <taxon>Betaproteobacteria</taxon>
        <taxon>Burkholderiales</taxon>
        <taxon>Oxalobacteraceae</taxon>
        <taxon>Telluria group</taxon>
        <taxon>Massilia</taxon>
    </lineage>
</organism>
<keyword evidence="3" id="KW-1185">Reference proteome</keyword>
<dbReference type="RefSeq" id="WP_135190747.1">
    <property type="nucleotide sequence ID" value="NZ_SPUM01000108.1"/>
</dbReference>
<dbReference type="CDD" id="cd03801">
    <property type="entry name" value="GT4_PimA-like"/>
    <property type="match status" value="1"/>
</dbReference>
<comment type="caution">
    <text evidence="2">The sequence shown here is derived from an EMBL/GenBank/DDBJ whole genome shotgun (WGS) entry which is preliminary data.</text>
</comment>
<reference evidence="2 3" key="1">
    <citation type="submission" date="2019-03" db="EMBL/GenBank/DDBJ databases">
        <title>Draft genome of Massilia hortus sp. nov., a novel bacterial species of the Oxalobacteraceae family.</title>
        <authorList>
            <person name="Peta V."/>
            <person name="Raths R."/>
            <person name="Bucking H."/>
        </authorList>
    </citation>
    <scope>NUCLEOTIDE SEQUENCE [LARGE SCALE GENOMIC DNA]</scope>
    <source>
        <strain evidence="2 3">ONC3</strain>
    </source>
</reference>
<evidence type="ECO:0000313" key="2">
    <source>
        <dbReference type="EMBL" id="TFW30679.1"/>
    </source>
</evidence>
<proteinExistence type="predicted"/>
<dbReference type="OrthoDB" id="267270at2"/>
<evidence type="ECO:0000259" key="1">
    <source>
        <dbReference type="Pfam" id="PF13439"/>
    </source>
</evidence>
<dbReference type="SUPFAM" id="SSF53756">
    <property type="entry name" value="UDP-Glycosyltransferase/glycogen phosphorylase"/>
    <property type="match status" value="1"/>
</dbReference>
<keyword evidence="2" id="KW-0808">Transferase</keyword>
<dbReference type="EMBL" id="SPUM01000108">
    <property type="protein sequence ID" value="TFW30679.1"/>
    <property type="molecule type" value="Genomic_DNA"/>
</dbReference>
<dbReference type="PANTHER" id="PTHR45947:SF3">
    <property type="entry name" value="SULFOQUINOVOSYL TRANSFERASE SQD2"/>
    <property type="match status" value="1"/>
</dbReference>
<dbReference type="InterPro" id="IPR028098">
    <property type="entry name" value="Glyco_trans_4-like_N"/>
</dbReference>
<dbReference type="InterPro" id="IPR050194">
    <property type="entry name" value="Glycosyltransferase_grp1"/>
</dbReference>
<gene>
    <name evidence="2" type="ORF">E4O92_16065</name>
</gene>
<evidence type="ECO:0000313" key="3">
    <source>
        <dbReference type="Proteomes" id="UP000297258"/>
    </source>
</evidence>
<dbReference type="Gene3D" id="3.40.50.2000">
    <property type="entry name" value="Glycogen Phosphorylase B"/>
    <property type="match status" value="2"/>
</dbReference>
<dbReference type="Pfam" id="PF13439">
    <property type="entry name" value="Glyco_transf_4"/>
    <property type="match status" value="1"/>
</dbReference>
<dbReference type="AlphaFoldDB" id="A0A4Y9SZ78"/>
<feature type="domain" description="Glycosyltransferase subfamily 4-like N-terminal" evidence="1">
    <location>
        <begin position="18"/>
        <end position="168"/>
    </location>
</feature>
<protein>
    <submittedName>
        <fullName evidence="2">Glycosyltransferase family 1 protein</fullName>
    </submittedName>
</protein>
<name>A0A4Y9SZ78_9BURK</name>
<accession>A0A4Y9SZ78</accession>